<proteinExistence type="predicted"/>
<dbReference type="EMBL" id="KV894456">
    <property type="protein sequence ID" value="OON18174.1"/>
    <property type="molecule type" value="Genomic_DNA"/>
</dbReference>
<organism evidence="1 2">
    <name type="scientific">Opisthorchis viverrini</name>
    <name type="common">Southeast Asian liver fluke</name>
    <dbReference type="NCBI Taxonomy" id="6198"/>
    <lineage>
        <taxon>Eukaryota</taxon>
        <taxon>Metazoa</taxon>
        <taxon>Spiralia</taxon>
        <taxon>Lophotrochozoa</taxon>
        <taxon>Platyhelminthes</taxon>
        <taxon>Trematoda</taxon>
        <taxon>Digenea</taxon>
        <taxon>Opisthorchiida</taxon>
        <taxon>Opisthorchiata</taxon>
        <taxon>Opisthorchiidae</taxon>
        <taxon>Opisthorchis</taxon>
    </lineage>
</organism>
<feature type="non-terminal residue" evidence="1">
    <location>
        <position position="1"/>
    </location>
</feature>
<evidence type="ECO:0000313" key="2">
    <source>
        <dbReference type="Proteomes" id="UP000243686"/>
    </source>
</evidence>
<accession>A0A1S8WUP0</accession>
<sequence>EAAQAIGRCGVLEPEEGYAEALRILERKFGDPHIIATTSIEQLSLKADDHNALILLAGDMMICSATLELLEYPNDLNSCRTIGAVVARLPCTMQNEWFALTAKSFKFKRDPTFDELES</sequence>
<keyword evidence="2" id="KW-1185">Reference proteome</keyword>
<feature type="non-terminal residue" evidence="1">
    <location>
        <position position="118"/>
    </location>
</feature>
<name>A0A1S8WUP0_OPIVI</name>
<protein>
    <submittedName>
        <fullName evidence="1">Uncharacterized protein</fullName>
    </submittedName>
</protein>
<evidence type="ECO:0000313" key="1">
    <source>
        <dbReference type="EMBL" id="OON18174.1"/>
    </source>
</evidence>
<dbReference type="AlphaFoldDB" id="A0A1S8WUP0"/>
<gene>
    <name evidence="1" type="ORF">X801_05976</name>
</gene>
<dbReference type="Proteomes" id="UP000243686">
    <property type="component" value="Unassembled WGS sequence"/>
</dbReference>
<dbReference type="PANTHER" id="PTHR47331">
    <property type="entry name" value="PHD-TYPE DOMAIN-CONTAINING PROTEIN"/>
    <property type="match status" value="1"/>
</dbReference>
<reference evidence="1 2" key="1">
    <citation type="submission" date="2015-03" db="EMBL/GenBank/DDBJ databases">
        <title>Draft genome of the nematode, Opisthorchis viverrini.</title>
        <authorList>
            <person name="Mitreva M."/>
        </authorList>
    </citation>
    <scope>NUCLEOTIDE SEQUENCE [LARGE SCALE GENOMIC DNA]</scope>
    <source>
        <strain evidence="1">Khon Kaen</strain>
    </source>
</reference>